<sequence>VIHHDCLRQHIEDSGHWAMIEKPKELQEYIDEFLERVKNVEANVADRK</sequence>
<evidence type="ECO:0000313" key="2">
    <source>
        <dbReference type="Proteomes" id="UP000789342"/>
    </source>
</evidence>
<keyword evidence="2" id="KW-1185">Reference proteome</keyword>
<evidence type="ECO:0000313" key="1">
    <source>
        <dbReference type="EMBL" id="CAG8787009.1"/>
    </source>
</evidence>
<name>A0A9N9JKZ4_9GLOM</name>
<reference evidence="1" key="1">
    <citation type="submission" date="2021-06" db="EMBL/GenBank/DDBJ databases">
        <authorList>
            <person name="Kallberg Y."/>
            <person name="Tangrot J."/>
            <person name="Rosling A."/>
        </authorList>
    </citation>
    <scope>NUCLEOTIDE SEQUENCE</scope>
    <source>
        <strain evidence="1">CL551</strain>
    </source>
</reference>
<dbReference type="AlphaFoldDB" id="A0A9N9JKZ4"/>
<dbReference type="SUPFAM" id="SSF53474">
    <property type="entry name" value="alpha/beta-Hydrolases"/>
    <property type="match status" value="1"/>
</dbReference>
<feature type="non-terminal residue" evidence="1">
    <location>
        <position position="48"/>
    </location>
</feature>
<dbReference type="Gene3D" id="3.40.50.1820">
    <property type="entry name" value="alpha/beta hydrolase"/>
    <property type="match status" value="1"/>
</dbReference>
<dbReference type="InterPro" id="IPR029058">
    <property type="entry name" value="AB_hydrolase_fold"/>
</dbReference>
<dbReference type="OrthoDB" id="408373at2759"/>
<accession>A0A9N9JKZ4</accession>
<gene>
    <name evidence="1" type="ORF">AMORRO_LOCUS17814</name>
</gene>
<feature type="non-terminal residue" evidence="1">
    <location>
        <position position="1"/>
    </location>
</feature>
<dbReference type="EMBL" id="CAJVPV010057616">
    <property type="protein sequence ID" value="CAG8787009.1"/>
    <property type="molecule type" value="Genomic_DNA"/>
</dbReference>
<organism evidence="1 2">
    <name type="scientific">Acaulospora morrowiae</name>
    <dbReference type="NCBI Taxonomy" id="94023"/>
    <lineage>
        <taxon>Eukaryota</taxon>
        <taxon>Fungi</taxon>
        <taxon>Fungi incertae sedis</taxon>
        <taxon>Mucoromycota</taxon>
        <taxon>Glomeromycotina</taxon>
        <taxon>Glomeromycetes</taxon>
        <taxon>Diversisporales</taxon>
        <taxon>Acaulosporaceae</taxon>
        <taxon>Acaulospora</taxon>
    </lineage>
</organism>
<dbReference type="Proteomes" id="UP000789342">
    <property type="component" value="Unassembled WGS sequence"/>
</dbReference>
<protein>
    <submittedName>
        <fullName evidence="1">3706_t:CDS:1</fullName>
    </submittedName>
</protein>
<comment type="caution">
    <text evidence="1">The sequence shown here is derived from an EMBL/GenBank/DDBJ whole genome shotgun (WGS) entry which is preliminary data.</text>
</comment>
<proteinExistence type="predicted"/>